<dbReference type="CDD" id="cd07720">
    <property type="entry name" value="OPHC2-like_MBL-fold"/>
    <property type="match status" value="1"/>
</dbReference>
<keyword evidence="4" id="KW-0862">Zinc</keyword>
<dbReference type="InterPro" id="IPR001279">
    <property type="entry name" value="Metallo-B-lactamas"/>
</dbReference>
<reference evidence="8" key="1">
    <citation type="submission" date="2017-08" db="EMBL/GenBank/DDBJ databases">
        <title>Mesorhizobium wenxinae sp. nov., a novel rhizobial species isolated from root nodules of chickpea (Cicer arietinum L.).</title>
        <authorList>
            <person name="Zhang J."/>
        </authorList>
    </citation>
    <scope>NUCLEOTIDE SEQUENCE [LARGE SCALE GENOMIC DNA]</scope>
    <source>
        <strain evidence="8">USDA 3392</strain>
    </source>
</reference>
<dbReference type="Gene3D" id="3.60.15.10">
    <property type="entry name" value="Ribonuclease Z/Hydroxyacylglutathione hydrolase-like"/>
    <property type="match status" value="1"/>
</dbReference>
<evidence type="ECO:0000256" key="5">
    <source>
        <dbReference type="SAM" id="SignalP"/>
    </source>
</evidence>
<gene>
    <name evidence="7" type="ORF">CIT25_19785</name>
</gene>
<proteinExistence type="inferred from homology"/>
<dbReference type="InterPro" id="IPR036866">
    <property type="entry name" value="RibonucZ/Hydroxyglut_hydro"/>
</dbReference>
<name>A0AB36R837_9HYPH</name>
<comment type="similarity">
    <text evidence="1">Belongs to the metallo-beta-lactamase superfamily.</text>
</comment>
<dbReference type="SUPFAM" id="SSF56281">
    <property type="entry name" value="Metallo-hydrolase/oxidoreductase"/>
    <property type="match status" value="1"/>
</dbReference>
<evidence type="ECO:0000259" key="6">
    <source>
        <dbReference type="SMART" id="SM00849"/>
    </source>
</evidence>
<evidence type="ECO:0000313" key="7">
    <source>
        <dbReference type="EMBL" id="PAQ00611.1"/>
    </source>
</evidence>
<dbReference type="GO" id="GO:0046872">
    <property type="term" value="F:metal ion binding"/>
    <property type="evidence" value="ECO:0007669"/>
    <property type="project" value="UniProtKB-KW"/>
</dbReference>
<evidence type="ECO:0000256" key="3">
    <source>
        <dbReference type="ARBA" id="ARBA00022801"/>
    </source>
</evidence>
<accession>A0AB36R837</accession>
<dbReference type="SMART" id="SM00849">
    <property type="entry name" value="Lactamase_B"/>
    <property type="match status" value="1"/>
</dbReference>
<dbReference type="GO" id="GO:0016787">
    <property type="term" value="F:hydrolase activity"/>
    <property type="evidence" value="ECO:0007669"/>
    <property type="project" value="UniProtKB-KW"/>
</dbReference>
<dbReference type="PANTHER" id="PTHR42978">
    <property type="entry name" value="QUORUM-QUENCHING LACTONASE YTNP-RELATED-RELATED"/>
    <property type="match status" value="1"/>
</dbReference>
<organism evidence="7 8">
    <name type="scientific">Mesorhizobium mediterraneum</name>
    <dbReference type="NCBI Taxonomy" id="43617"/>
    <lineage>
        <taxon>Bacteria</taxon>
        <taxon>Pseudomonadati</taxon>
        <taxon>Pseudomonadota</taxon>
        <taxon>Alphaproteobacteria</taxon>
        <taxon>Hyphomicrobiales</taxon>
        <taxon>Phyllobacteriaceae</taxon>
        <taxon>Mesorhizobium</taxon>
    </lineage>
</organism>
<dbReference type="InterPro" id="IPR051013">
    <property type="entry name" value="MBL_superfamily_lactonases"/>
</dbReference>
<protein>
    <submittedName>
        <fullName evidence="7">MBL fold metallo-hydrolase</fullName>
    </submittedName>
</protein>
<keyword evidence="2" id="KW-0479">Metal-binding</keyword>
<evidence type="ECO:0000256" key="1">
    <source>
        <dbReference type="ARBA" id="ARBA00007749"/>
    </source>
</evidence>
<keyword evidence="3" id="KW-0378">Hydrolase</keyword>
<dbReference type="RefSeq" id="WP_095486196.1">
    <property type="nucleotide sequence ID" value="NZ_CP088151.1"/>
</dbReference>
<keyword evidence="8" id="KW-1185">Reference proteome</keyword>
<feature type="domain" description="Metallo-beta-lactamase" evidence="6">
    <location>
        <begin position="91"/>
        <end position="296"/>
    </location>
</feature>
<evidence type="ECO:0000256" key="2">
    <source>
        <dbReference type="ARBA" id="ARBA00022723"/>
    </source>
</evidence>
<keyword evidence="5" id="KW-0732">Signal</keyword>
<comment type="caution">
    <text evidence="7">The sequence shown here is derived from an EMBL/GenBank/DDBJ whole genome shotgun (WGS) entry which is preliminary data.</text>
</comment>
<dbReference type="Proteomes" id="UP000216215">
    <property type="component" value="Unassembled WGS sequence"/>
</dbReference>
<dbReference type="PANTHER" id="PTHR42978:SF6">
    <property type="entry name" value="QUORUM-QUENCHING LACTONASE YTNP-RELATED"/>
    <property type="match status" value="1"/>
</dbReference>
<evidence type="ECO:0000256" key="4">
    <source>
        <dbReference type="ARBA" id="ARBA00022833"/>
    </source>
</evidence>
<dbReference type="Pfam" id="PF00753">
    <property type="entry name" value="Lactamase_B"/>
    <property type="match status" value="1"/>
</dbReference>
<feature type="chain" id="PRO_5044269348" evidence="5">
    <location>
        <begin position="25"/>
        <end position="329"/>
    </location>
</feature>
<feature type="signal peptide" evidence="5">
    <location>
        <begin position="1"/>
        <end position="24"/>
    </location>
</feature>
<evidence type="ECO:0000313" key="8">
    <source>
        <dbReference type="Proteomes" id="UP000216215"/>
    </source>
</evidence>
<dbReference type="AlphaFoldDB" id="A0AB36R837"/>
<sequence>MTFRILLASTAISLLLGTAVPALSESAAPSATAAYSQTTDTYAFPLGELGIIALSDGTVRQDLHALLTGTSPAEVDEHLNHAFLSNPVEASINAFLIRDGERLILVDTGSGQLFGPGNGGKLRDSLASIGVMPQDITDILITHIHTDHTGGLVADGKPVFVNATVHVGAPDLTFFLDASNSERTGYARQYFDEAEKTIGVYQRAGKVRAFSDDETILPGIVATLHPGHTPGSAFFTVSSKGHSIAFIGDVIHVAAVQFPDPAITIVYDVNPGEAAAERQKTFSAFADARQLVAAPHLPFPGVGHIRAEGGGSFTWHPAEYRNREESQGQ</sequence>
<dbReference type="EMBL" id="NPKI01000025">
    <property type="protein sequence ID" value="PAQ00611.1"/>
    <property type="molecule type" value="Genomic_DNA"/>
</dbReference>